<dbReference type="EMBL" id="DSZU01000022">
    <property type="protein sequence ID" value="HGV54696.1"/>
    <property type="molecule type" value="Genomic_DNA"/>
</dbReference>
<protein>
    <recommendedName>
        <fullName evidence="8">Flagellar protein</fullName>
    </recommendedName>
</protein>
<accession>A0A832GN41</accession>
<keyword evidence="5 6" id="KW-0472">Membrane</keyword>
<proteinExistence type="predicted"/>
<evidence type="ECO:0000256" key="4">
    <source>
        <dbReference type="ARBA" id="ARBA00022989"/>
    </source>
</evidence>
<evidence type="ECO:0008006" key="8">
    <source>
        <dbReference type="Google" id="ProtNLM"/>
    </source>
</evidence>
<reference evidence="7" key="1">
    <citation type="journal article" date="2020" name="mSystems">
        <title>Genome- and Community-Level Interaction Insights into Carbon Utilization and Element Cycling Functions of Hydrothermarchaeota in Hydrothermal Sediment.</title>
        <authorList>
            <person name="Zhou Z."/>
            <person name="Liu Y."/>
            <person name="Xu W."/>
            <person name="Pan J."/>
            <person name="Luo Z.H."/>
            <person name="Li M."/>
        </authorList>
    </citation>
    <scope>NUCLEOTIDE SEQUENCE [LARGE SCALE GENOMIC DNA]</scope>
    <source>
        <strain evidence="7">SpSt-605</strain>
    </source>
</reference>
<evidence type="ECO:0000256" key="1">
    <source>
        <dbReference type="ARBA" id="ARBA00004236"/>
    </source>
</evidence>
<dbReference type="GO" id="GO:0044781">
    <property type="term" value="P:bacterial-type flagellum organization"/>
    <property type="evidence" value="ECO:0007669"/>
    <property type="project" value="InterPro"/>
</dbReference>
<name>A0A832GN41_9BACT</name>
<organism evidence="7">
    <name type="scientific">Caldimicrobium thiodismutans</name>
    <dbReference type="NCBI Taxonomy" id="1653476"/>
    <lineage>
        <taxon>Bacteria</taxon>
        <taxon>Pseudomonadati</taxon>
        <taxon>Thermodesulfobacteriota</taxon>
        <taxon>Thermodesulfobacteria</taxon>
        <taxon>Thermodesulfobacteriales</taxon>
        <taxon>Thermodesulfobacteriaceae</taxon>
        <taxon>Caldimicrobium</taxon>
    </lineage>
</organism>
<evidence type="ECO:0000256" key="2">
    <source>
        <dbReference type="ARBA" id="ARBA00022475"/>
    </source>
</evidence>
<sequence>MEWLNYLQGLGILLLILSVLPLLSYLYKKYQTKLPSASQIKILEIKPIAYKAQLLLVEIEGKRFLIGLSDKGFSFLGELKNDA</sequence>
<evidence type="ECO:0000256" key="5">
    <source>
        <dbReference type="ARBA" id="ARBA00023136"/>
    </source>
</evidence>
<dbReference type="InterPro" id="IPR022781">
    <property type="entry name" value="Flagellar_biosynth_FliO"/>
</dbReference>
<feature type="transmembrane region" description="Helical" evidence="6">
    <location>
        <begin position="6"/>
        <end position="27"/>
    </location>
</feature>
<dbReference type="Pfam" id="PF04347">
    <property type="entry name" value="FliO"/>
    <property type="match status" value="1"/>
</dbReference>
<keyword evidence="4 6" id="KW-1133">Transmembrane helix</keyword>
<gene>
    <name evidence="7" type="ORF">ENT73_01225</name>
</gene>
<comment type="caution">
    <text evidence="7">The sequence shown here is derived from an EMBL/GenBank/DDBJ whole genome shotgun (WGS) entry which is preliminary data.</text>
</comment>
<keyword evidence="2" id="KW-1003">Cell membrane</keyword>
<keyword evidence="3 6" id="KW-0812">Transmembrane</keyword>
<dbReference type="AlphaFoldDB" id="A0A832GN41"/>
<evidence type="ECO:0000313" key="7">
    <source>
        <dbReference type="EMBL" id="HGV54696.1"/>
    </source>
</evidence>
<evidence type="ECO:0000256" key="6">
    <source>
        <dbReference type="SAM" id="Phobius"/>
    </source>
</evidence>
<comment type="subcellular location">
    <subcellularLocation>
        <location evidence="1">Cell membrane</location>
    </subcellularLocation>
</comment>
<evidence type="ECO:0000256" key="3">
    <source>
        <dbReference type="ARBA" id="ARBA00022692"/>
    </source>
</evidence>
<dbReference type="GO" id="GO:0016020">
    <property type="term" value="C:membrane"/>
    <property type="evidence" value="ECO:0007669"/>
    <property type="project" value="InterPro"/>
</dbReference>